<comment type="caution">
    <text evidence="2">The sequence shown here is derived from an EMBL/GenBank/DDBJ whole genome shotgun (WGS) entry which is preliminary data.</text>
</comment>
<evidence type="ECO:0000313" key="2">
    <source>
        <dbReference type="EMBL" id="RVW70355.1"/>
    </source>
</evidence>
<name>A0A438GDS3_VITVI</name>
<dbReference type="Proteomes" id="UP000288805">
    <property type="component" value="Unassembled WGS sequence"/>
</dbReference>
<feature type="region of interest" description="Disordered" evidence="1">
    <location>
        <begin position="57"/>
        <end position="96"/>
    </location>
</feature>
<evidence type="ECO:0000256" key="1">
    <source>
        <dbReference type="SAM" id="MobiDB-lite"/>
    </source>
</evidence>
<feature type="compositionally biased region" description="Basic residues" evidence="1">
    <location>
        <begin position="1"/>
        <end position="10"/>
    </location>
</feature>
<organism evidence="2 3">
    <name type="scientific">Vitis vinifera</name>
    <name type="common">Grape</name>
    <dbReference type="NCBI Taxonomy" id="29760"/>
    <lineage>
        <taxon>Eukaryota</taxon>
        <taxon>Viridiplantae</taxon>
        <taxon>Streptophyta</taxon>
        <taxon>Embryophyta</taxon>
        <taxon>Tracheophyta</taxon>
        <taxon>Spermatophyta</taxon>
        <taxon>Magnoliopsida</taxon>
        <taxon>eudicotyledons</taxon>
        <taxon>Gunneridae</taxon>
        <taxon>Pentapetalae</taxon>
        <taxon>rosids</taxon>
        <taxon>Vitales</taxon>
        <taxon>Vitaceae</taxon>
        <taxon>Viteae</taxon>
        <taxon>Vitis</taxon>
    </lineage>
</organism>
<sequence length="139" mass="15534">MWRYGTRKSQTKSQTKPLPGWLTESMRSKIRLWFLLSAQMVTVGTPPPDDTWHAFLSGSASSGSPQEDTWHASPIRTPLGRDTRHSQTSHPDDRHITFGRSTYPIRICFSGSLTKVSKSYYVIPTACHGPRSAACRAKG</sequence>
<accession>A0A438GDS3</accession>
<evidence type="ECO:0000313" key="3">
    <source>
        <dbReference type="Proteomes" id="UP000288805"/>
    </source>
</evidence>
<proteinExistence type="predicted"/>
<dbReference type="AlphaFoldDB" id="A0A438GDS3"/>
<feature type="compositionally biased region" description="Basic and acidic residues" evidence="1">
    <location>
        <begin position="79"/>
        <end position="96"/>
    </location>
</feature>
<dbReference type="EMBL" id="QGNW01000467">
    <property type="protein sequence ID" value="RVW70355.1"/>
    <property type="molecule type" value="Genomic_DNA"/>
</dbReference>
<protein>
    <submittedName>
        <fullName evidence="2">Uncharacterized protein</fullName>
    </submittedName>
</protein>
<feature type="compositionally biased region" description="Polar residues" evidence="1">
    <location>
        <begin position="58"/>
        <end position="67"/>
    </location>
</feature>
<gene>
    <name evidence="2" type="ORF">CK203_048714</name>
</gene>
<reference evidence="2 3" key="1">
    <citation type="journal article" date="2018" name="PLoS Genet.">
        <title>Population sequencing reveals clonal diversity and ancestral inbreeding in the grapevine cultivar Chardonnay.</title>
        <authorList>
            <person name="Roach M.J."/>
            <person name="Johnson D.L."/>
            <person name="Bohlmann J."/>
            <person name="van Vuuren H.J."/>
            <person name="Jones S.J."/>
            <person name="Pretorius I.S."/>
            <person name="Schmidt S.A."/>
            <person name="Borneman A.R."/>
        </authorList>
    </citation>
    <scope>NUCLEOTIDE SEQUENCE [LARGE SCALE GENOMIC DNA]</scope>
    <source>
        <strain evidence="3">cv. Chardonnay</strain>
        <tissue evidence="2">Leaf</tissue>
    </source>
</reference>
<feature type="region of interest" description="Disordered" evidence="1">
    <location>
        <begin position="1"/>
        <end position="20"/>
    </location>
</feature>